<organism evidence="1 2">
    <name type="scientific">Dioscorea alata</name>
    <name type="common">Purple yam</name>
    <dbReference type="NCBI Taxonomy" id="55571"/>
    <lineage>
        <taxon>Eukaryota</taxon>
        <taxon>Viridiplantae</taxon>
        <taxon>Streptophyta</taxon>
        <taxon>Embryophyta</taxon>
        <taxon>Tracheophyta</taxon>
        <taxon>Spermatophyta</taxon>
        <taxon>Magnoliopsida</taxon>
        <taxon>Liliopsida</taxon>
        <taxon>Dioscoreales</taxon>
        <taxon>Dioscoreaceae</taxon>
        <taxon>Dioscorea</taxon>
    </lineage>
</organism>
<proteinExistence type="predicted"/>
<keyword evidence="1" id="KW-0695">RNA-directed DNA polymerase</keyword>
<comment type="caution">
    <text evidence="1">The sequence shown here is derived from an EMBL/GenBank/DDBJ whole genome shotgun (WGS) entry which is preliminary data.</text>
</comment>
<dbReference type="EC" id="2.7.7.49" evidence="1"/>
<sequence length="174" mass="19950">MKQKARCQWVKLGDQNTKYFYRLVHQRRTRNKISQLVLPNGEVCTDPSIISKEILDHYMNLLGRINPRSEFVHRTIFQDNCVSEEDCGLLCREISEQEILNTLKGIKGDKSPGPDGFNSTFFKKTWKIVGSDIIRAVKDYFGNGIMLRQANATTITLIPKVAEPKSLTDYRPIS</sequence>
<gene>
    <name evidence="1" type="ORF">IHE45_13G084900</name>
</gene>
<name>A0ACB7UZ52_DIOAL</name>
<keyword evidence="1" id="KW-0548">Nucleotidyltransferase</keyword>
<dbReference type="Proteomes" id="UP000827976">
    <property type="component" value="Chromosome 13"/>
</dbReference>
<reference evidence="2" key="1">
    <citation type="journal article" date="2022" name="Nat. Commun.">
        <title>Chromosome evolution and the genetic basis of agronomically important traits in greater yam.</title>
        <authorList>
            <person name="Bredeson J.V."/>
            <person name="Lyons J.B."/>
            <person name="Oniyinde I.O."/>
            <person name="Okereke N.R."/>
            <person name="Kolade O."/>
            <person name="Nnabue I."/>
            <person name="Nwadili C.O."/>
            <person name="Hribova E."/>
            <person name="Parker M."/>
            <person name="Nwogha J."/>
            <person name="Shu S."/>
            <person name="Carlson J."/>
            <person name="Kariba R."/>
            <person name="Muthemba S."/>
            <person name="Knop K."/>
            <person name="Barton G.J."/>
            <person name="Sherwood A.V."/>
            <person name="Lopez-Montes A."/>
            <person name="Asiedu R."/>
            <person name="Jamnadass R."/>
            <person name="Muchugi A."/>
            <person name="Goodstein D."/>
            <person name="Egesi C.N."/>
            <person name="Featherston J."/>
            <person name="Asfaw A."/>
            <person name="Simpson G.G."/>
            <person name="Dolezel J."/>
            <person name="Hendre P.S."/>
            <person name="Van Deynze A."/>
            <person name="Kumar P.L."/>
            <person name="Obidiegwu J.E."/>
            <person name="Bhattacharjee R."/>
            <person name="Rokhsar D.S."/>
        </authorList>
    </citation>
    <scope>NUCLEOTIDE SEQUENCE [LARGE SCALE GENOMIC DNA]</scope>
    <source>
        <strain evidence="2">cv. TDa95/00328</strain>
    </source>
</reference>
<dbReference type="EMBL" id="CM037023">
    <property type="protein sequence ID" value="KAH7666190.1"/>
    <property type="molecule type" value="Genomic_DNA"/>
</dbReference>
<keyword evidence="1" id="KW-0808">Transferase</keyword>
<protein>
    <submittedName>
        <fullName evidence="1">RNA-directed DNA polymerase protein</fullName>
        <ecNumber evidence="1">2.7.7.49</ecNumber>
    </submittedName>
</protein>
<accession>A0ACB7UZ52</accession>
<evidence type="ECO:0000313" key="1">
    <source>
        <dbReference type="EMBL" id="KAH7666190.1"/>
    </source>
</evidence>
<evidence type="ECO:0000313" key="2">
    <source>
        <dbReference type="Proteomes" id="UP000827976"/>
    </source>
</evidence>
<keyword evidence="2" id="KW-1185">Reference proteome</keyword>